<dbReference type="EMBL" id="VSSQ01124075">
    <property type="protein sequence ID" value="MPN55155.1"/>
    <property type="molecule type" value="Genomic_DNA"/>
</dbReference>
<name>A0A645IUQ7_9ZZZZ</name>
<evidence type="ECO:0000313" key="1">
    <source>
        <dbReference type="EMBL" id="MPN55155.1"/>
    </source>
</evidence>
<protein>
    <recommendedName>
        <fullName evidence="2">DUF429 domain-containing protein</fullName>
    </recommendedName>
</protein>
<gene>
    <name evidence="1" type="ORF">SDC9_202834</name>
</gene>
<accession>A0A645IUQ7</accession>
<sequence length="69" mass="8005">MLSLRNSIKNKIALPSEFTFDAGMPYSTLKIYEDILDALVCAWVGIEYLNNRCCRFGDDNTTIWIPEQW</sequence>
<organism evidence="1">
    <name type="scientific">bioreactor metagenome</name>
    <dbReference type="NCBI Taxonomy" id="1076179"/>
    <lineage>
        <taxon>unclassified sequences</taxon>
        <taxon>metagenomes</taxon>
        <taxon>ecological metagenomes</taxon>
    </lineage>
</organism>
<evidence type="ECO:0008006" key="2">
    <source>
        <dbReference type="Google" id="ProtNLM"/>
    </source>
</evidence>
<dbReference type="AlphaFoldDB" id="A0A645IUQ7"/>
<comment type="caution">
    <text evidence="1">The sequence shown here is derived from an EMBL/GenBank/DDBJ whole genome shotgun (WGS) entry which is preliminary data.</text>
</comment>
<reference evidence="1" key="1">
    <citation type="submission" date="2019-08" db="EMBL/GenBank/DDBJ databases">
        <authorList>
            <person name="Kucharzyk K."/>
            <person name="Murdoch R.W."/>
            <person name="Higgins S."/>
            <person name="Loffler F."/>
        </authorList>
    </citation>
    <scope>NUCLEOTIDE SEQUENCE</scope>
</reference>
<proteinExistence type="predicted"/>